<sequence length="359" mass="41897">MTLESMMACCLSEEAKESKRINAEIDKQLRRDKRDSRRELKLLLLGTGESGKSTFIKQMRIIHGAGYSDEDKRGFIRLVYQNIFTSMQAMIRATETLKIPYKYEQNRANAMVVKEVDIEKINGFDQHYVAAIKSLWADPGIQEAYDRRREYQLSDSTKYYLSDLDRIVDPNYLPTQQDVLRVRIPTTGIIEYPFDLQSIIFRMVDVGGQRSERRKWIHCFENVTSIMFLVALSEYDQVLVESDNENRMEESKALFRTIITYPWFQNSSVILFLNKKDLFEEKITRSPLTICFPEYSGASKFDEAASYIQTKFEDLNKKKDTKEIYTHFTCATDTKNVQFVFDAVTDVIIKNNLKDCGLF</sequence>
<evidence type="ECO:0000256" key="10">
    <source>
        <dbReference type="ARBA" id="ARBA00023306"/>
    </source>
</evidence>
<dbReference type="PRINTS" id="PR00441">
    <property type="entry name" value="GPROTEINAI"/>
</dbReference>
<name>A0A1A8U103_NOTFU</name>
<dbReference type="InterPro" id="IPR001019">
    <property type="entry name" value="Gprotein_alpha_su"/>
</dbReference>
<feature type="binding site" evidence="14">
    <location>
        <position position="186"/>
    </location>
    <ligand>
        <name>Mg(2+)</name>
        <dbReference type="ChEBI" id="CHEBI:18420"/>
    </ligand>
</feature>
<dbReference type="Pfam" id="PF00503">
    <property type="entry name" value="G-alpha"/>
    <property type="match status" value="1"/>
</dbReference>
<dbReference type="Gene3D" id="1.10.400.10">
    <property type="entry name" value="GI Alpha 1, domain 2-like"/>
    <property type="match status" value="1"/>
</dbReference>
<dbReference type="EMBL" id="HAEJ01000361">
    <property type="protein sequence ID" value="SBS40818.1"/>
    <property type="molecule type" value="Transcribed_RNA"/>
</dbReference>
<feature type="binding site" evidence="13">
    <location>
        <begin position="180"/>
        <end position="186"/>
    </location>
    <ligand>
        <name>GTP</name>
        <dbReference type="ChEBI" id="CHEBI:37565"/>
    </ligand>
</feature>
<dbReference type="InterPro" id="IPR027417">
    <property type="entry name" value="P-loop_NTPase"/>
</dbReference>
<dbReference type="SUPFAM" id="SSF47895">
    <property type="entry name" value="Transducin (alpha subunit), insertion domain"/>
    <property type="match status" value="1"/>
</dbReference>
<reference evidence="15" key="1">
    <citation type="submission" date="2016-05" db="EMBL/GenBank/DDBJ databases">
        <authorList>
            <person name="Lavstsen T."/>
            <person name="Jespersen J.S."/>
        </authorList>
    </citation>
    <scope>NUCLEOTIDE SEQUENCE</scope>
    <source>
        <tissue evidence="15">Brain</tissue>
    </source>
</reference>
<keyword evidence="4 13" id="KW-0547">Nucleotide-binding</keyword>
<keyword evidence="7 13" id="KW-0342">GTP-binding</keyword>
<evidence type="ECO:0000256" key="7">
    <source>
        <dbReference type="ARBA" id="ARBA00023134"/>
    </source>
</evidence>
<gene>
    <name evidence="15" type="primary">GNA11B</name>
</gene>
<evidence type="ECO:0000313" key="15">
    <source>
        <dbReference type="EMBL" id="SBS40818.1"/>
    </source>
</evidence>
<comment type="similarity">
    <text evidence="1">Belongs to the G-alpha family. G(i/o/t/z) subfamily.</text>
</comment>
<dbReference type="PRINTS" id="PR00318">
    <property type="entry name" value="GPROTEINA"/>
</dbReference>
<keyword evidence="9" id="KW-0449">Lipoprotein</keyword>
<feature type="binding site" evidence="13">
    <location>
        <begin position="49"/>
        <end position="54"/>
    </location>
    <ligand>
        <name>GTP</name>
        <dbReference type="ChEBI" id="CHEBI:37565"/>
    </ligand>
</feature>
<evidence type="ECO:0000256" key="8">
    <source>
        <dbReference type="ARBA" id="ARBA00023224"/>
    </source>
</evidence>
<feature type="binding site" evidence="14">
    <location>
        <position position="53"/>
    </location>
    <ligand>
        <name>Mg(2+)</name>
        <dbReference type="ChEBI" id="CHEBI:18420"/>
    </ligand>
</feature>
<evidence type="ECO:0000256" key="2">
    <source>
        <dbReference type="ARBA" id="ARBA00022618"/>
    </source>
</evidence>
<dbReference type="InterPro" id="IPR001408">
    <property type="entry name" value="Gprotein_alpha_I"/>
</dbReference>
<feature type="binding site" evidence="13">
    <location>
        <begin position="155"/>
        <end position="156"/>
    </location>
    <ligand>
        <name>GTP</name>
        <dbReference type="ChEBI" id="CHEBI:37565"/>
    </ligand>
</feature>
<feature type="binding site" evidence="13">
    <location>
        <begin position="205"/>
        <end position="209"/>
    </location>
    <ligand>
        <name>GTP</name>
        <dbReference type="ChEBI" id="CHEBI:37565"/>
    </ligand>
</feature>
<protein>
    <recommendedName>
        <fullName evidence="12">Guanine nucleotide-binding protein alpha-16 subunit</fullName>
    </recommendedName>
</protein>
<dbReference type="AlphaFoldDB" id="A0A1A8U103"/>
<dbReference type="FunFam" id="3.40.50.300:FF:002307">
    <property type="entry name" value="Guanine nucleotide-binding protein G(k) subunit alpha"/>
    <property type="match status" value="1"/>
</dbReference>
<evidence type="ECO:0000256" key="14">
    <source>
        <dbReference type="PIRSR" id="PIRSR601019-2"/>
    </source>
</evidence>
<dbReference type="InterPro" id="IPR011025">
    <property type="entry name" value="GproteinA_insert"/>
</dbReference>
<dbReference type="PROSITE" id="PS51882">
    <property type="entry name" value="G_ALPHA"/>
    <property type="match status" value="1"/>
</dbReference>
<evidence type="ECO:0000256" key="11">
    <source>
        <dbReference type="ARBA" id="ARBA00059820"/>
    </source>
</evidence>
<dbReference type="FunFam" id="1.10.400.10:FF:000002">
    <property type="entry name" value="guanine nucleotide-binding protein G(Q) subunit alpha"/>
    <property type="match status" value="1"/>
</dbReference>
<dbReference type="SMART" id="SM00275">
    <property type="entry name" value="G_alpha"/>
    <property type="match status" value="1"/>
</dbReference>
<dbReference type="GO" id="GO:0007188">
    <property type="term" value="P:adenylate cyclase-modulating G protein-coupled receptor signaling pathway"/>
    <property type="evidence" value="ECO:0007669"/>
    <property type="project" value="InterPro"/>
</dbReference>
<dbReference type="GO" id="GO:0005834">
    <property type="term" value="C:heterotrimeric G-protein complex"/>
    <property type="evidence" value="ECO:0007669"/>
    <property type="project" value="TreeGrafter"/>
</dbReference>
<dbReference type="PANTHER" id="PTHR10218">
    <property type="entry name" value="GTP-BINDING PROTEIN ALPHA SUBUNIT"/>
    <property type="match status" value="1"/>
</dbReference>
<dbReference type="GO" id="GO:0005525">
    <property type="term" value="F:GTP binding"/>
    <property type="evidence" value="ECO:0007669"/>
    <property type="project" value="UniProtKB-KW"/>
</dbReference>
<evidence type="ECO:0000256" key="4">
    <source>
        <dbReference type="ARBA" id="ARBA00022741"/>
    </source>
</evidence>
<evidence type="ECO:0000256" key="5">
    <source>
        <dbReference type="ARBA" id="ARBA00022776"/>
    </source>
</evidence>
<comment type="function">
    <text evidence="11">Guanine nucleotide-binding proteins (G proteins) are involved as modulators or transducers in various transmembrane signaling systems. In the 1-cell embryo, probably together with goa-1, controls nuclear rotation and spindle elongation during mitosis. During the first embryonic cell divisons, plays a role in gpr-1/2 cortical localization and in the proper orientation of EMS blastomere mitotic spindle.</text>
</comment>
<evidence type="ECO:0000256" key="3">
    <source>
        <dbReference type="ARBA" id="ARBA00022723"/>
    </source>
</evidence>
<dbReference type="FunFam" id="3.40.50.300:FF:000692">
    <property type="entry name" value="Guanine nucleotide-binding protein subunit alpha"/>
    <property type="match status" value="1"/>
</dbReference>
<evidence type="ECO:0000256" key="6">
    <source>
        <dbReference type="ARBA" id="ARBA00022842"/>
    </source>
</evidence>
<keyword evidence="6 14" id="KW-0460">Magnesium</keyword>
<keyword evidence="2" id="KW-0132">Cell division</keyword>
<dbReference type="GO" id="GO:0003924">
    <property type="term" value="F:GTPase activity"/>
    <property type="evidence" value="ECO:0007669"/>
    <property type="project" value="InterPro"/>
</dbReference>
<proteinExistence type="inferred from homology"/>
<keyword evidence="8" id="KW-0807">Transducer</keyword>
<dbReference type="CDD" id="cd00066">
    <property type="entry name" value="G-alpha"/>
    <property type="match status" value="1"/>
</dbReference>
<dbReference type="GO" id="GO:0051301">
    <property type="term" value="P:cell division"/>
    <property type="evidence" value="ECO:0007669"/>
    <property type="project" value="UniProtKB-KW"/>
</dbReference>
<dbReference type="PANTHER" id="PTHR10218:SF368">
    <property type="entry name" value="GUANINE NUCLEOTIDE-BINDING PROTEIN (G PROTEIN), ALPHA 11A (GQ CLASS)-RELATED"/>
    <property type="match status" value="1"/>
</dbReference>
<dbReference type="GO" id="GO:0046872">
    <property type="term" value="F:metal ion binding"/>
    <property type="evidence" value="ECO:0007669"/>
    <property type="project" value="UniProtKB-KW"/>
</dbReference>
<dbReference type="SUPFAM" id="SSF52540">
    <property type="entry name" value="P-loop containing nucleoside triphosphate hydrolases"/>
    <property type="match status" value="1"/>
</dbReference>
<evidence type="ECO:0000256" key="13">
    <source>
        <dbReference type="PIRSR" id="PIRSR601019-1"/>
    </source>
</evidence>
<reference evidence="15" key="2">
    <citation type="submission" date="2016-06" db="EMBL/GenBank/DDBJ databases">
        <title>The genome of a short-lived fish provides insights into sex chromosome evolution and the genetic control of aging.</title>
        <authorList>
            <person name="Reichwald K."/>
            <person name="Felder M."/>
            <person name="Petzold A."/>
            <person name="Koch P."/>
            <person name="Groth M."/>
            <person name="Platzer M."/>
        </authorList>
    </citation>
    <scope>NUCLEOTIDE SEQUENCE</scope>
    <source>
        <tissue evidence="15">Brain</tissue>
    </source>
</reference>
<dbReference type="GO" id="GO:0031683">
    <property type="term" value="F:G-protein beta/gamma-subunit complex binding"/>
    <property type="evidence" value="ECO:0007669"/>
    <property type="project" value="InterPro"/>
</dbReference>
<keyword evidence="10" id="KW-0131">Cell cycle</keyword>
<dbReference type="GO" id="GO:0001664">
    <property type="term" value="F:G protein-coupled receptor binding"/>
    <property type="evidence" value="ECO:0007669"/>
    <property type="project" value="TreeGrafter"/>
</dbReference>
<organism evidence="15">
    <name type="scientific">Nothobranchius furzeri</name>
    <name type="common">Turquoise killifish</name>
    <dbReference type="NCBI Taxonomy" id="105023"/>
    <lineage>
        <taxon>Eukaryota</taxon>
        <taxon>Metazoa</taxon>
        <taxon>Chordata</taxon>
        <taxon>Craniata</taxon>
        <taxon>Vertebrata</taxon>
        <taxon>Euteleostomi</taxon>
        <taxon>Actinopterygii</taxon>
        <taxon>Neopterygii</taxon>
        <taxon>Teleostei</taxon>
        <taxon>Neoteleostei</taxon>
        <taxon>Acanthomorphata</taxon>
        <taxon>Ovalentaria</taxon>
        <taxon>Atherinomorphae</taxon>
        <taxon>Cyprinodontiformes</taxon>
        <taxon>Nothobranchiidae</taxon>
        <taxon>Nothobranchius</taxon>
    </lineage>
</organism>
<dbReference type="GO" id="GO:0005737">
    <property type="term" value="C:cytoplasm"/>
    <property type="evidence" value="ECO:0007669"/>
    <property type="project" value="TreeGrafter"/>
</dbReference>
<dbReference type="GO" id="GO:0007010">
    <property type="term" value="P:cytoskeleton organization"/>
    <property type="evidence" value="ECO:0007669"/>
    <property type="project" value="UniProtKB-ARBA"/>
</dbReference>
<evidence type="ECO:0000256" key="12">
    <source>
        <dbReference type="ARBA" id="ARBA00069088"/>
    </source>
</evidence>
<evidence type="ECO:0000256" key="1">
    <source>
        <dbReference type="ARBA" id="ARBA00006628"/>
    </source>
</evidence>
<feature type="binding site" evidence="13">
    <location>
        <begin position="274"/>
        <end position="277"/>
    </location>
    <ligand>
        <name>GTP</name>
        <dbReference type="ChEBI" id="CHEBI:37565"/>
    </ligand>
</feature>
<evidence type="ECO:0000256" key="9">
    <source>
        <dbReference type="ARBA" id="ARBA00023288"/>
    </source>
</evidence>
<keyword evidence="5" id="KW-0498">Mitosis</keyword>
<feature type="binding site" evidence="13">
    <location>
        <position position="331"/>
    </location>
    <ligand>
        <name>GTP</name>
        <dbReference type="ChEBI" id="CHEBI:37565"/>
    </ligand>
</feature>
<keyword evidence="3 14" id="KW-0479">Metal-binding</keyword>
<dbReference type="GO" id="GO:0005096">
    <property type="term" value="F:GTPase activator activity"/>
    <property type="evidence" value="ECO:0007669"/>
    <property type="project" value="TreeGrafter"/>
</dbReference>
<dbReference type="Gene3D" id="3.40.50.300">
    <property type="entry name" value="P-loop containing nucleotide triphosphate hydrolases"/>
    <property type="match status" value="1"/>
</dbReference>
<accession>A0A1A8U103</accession>